<dbReference type="InterPro" id="IPR014044">
    <property type="entry name" value="CAP_dom"/>
</dbReference>
<dbReference type="PANTHER" id="PTHR31157:SF1">
    <property type="entry name" value="SCP DOMAIN-CONTAINING PROTEIN"/>
    <property type="match status" value="1"/>
</dbReference>
<reference evidence="4" key="1">
    <citation type="submission" date="2020-05" db="EMBL/GenBank/DDBJ databases">
        <title>Phylogenomic resolution of chytrid fungi.</title>
        <authorList>
            <person name="Stajich J.E."/>
            <person name="Amses K."/>
            <person name="Simmons R."/>
            <person name="Seto K."/>
            <person name="Myers J."/>
            <person name="Bonds A."/>
            <person name="Quandt C.A."/>
            <person name="Barry K."/>
            <person name="Liu P."/>
            <person name="Grigoriev I."/>
            <person name="Longcore J.E."/>
            <person name="James T.Y."/>
        </authorList>
    </citation>
    <scope>NUCLEOTIDE SEQUENCE</scope>
    <source>
        <strain evidence="4">JEL0476</strain>
    </source>
</reference>
<evidence type="ECO:0000259" key="3">
    <source>
        <dbReference type="Pfam" id="PF00188"/>
    </source>
</evidence>
<dbReference type="AlphaFoldDB" id="A0AAD5U413"/>
<feature type="compositionally biased region" description="Basic and acidic residues" evidence="1">
    <location>
        <begin position="212"/>
        <end position="268"/>
    </location>
</feature>
<feature type="compositionally biased region" description="Basic and acidic residues" evidence="1">
    <location>
        <begin position="344"/>
        <end position="355"/>
    </location>
</feature>
<dbReference type="InterPro" id="IPR035940">
    <property type="entry name" value="CAP_sf"/>
</dbReference>
<name>A0AAD5U413_9FUNG</name>
<dbReference type="Gene3D" id="3.40.33.10">
    <property type="entry name" value="CAP"/>
    <property type="match status" value="1"/>
</dbReference>
<accession>A0AAD5U413</accession>
<evidence type="ECO:0000256" key="1">
    <source>
        <dbReference type="SAM" id="MobiDB-lite"/>
    </source>
</evidence>
<evidence type="ECO:0000313" key="5">
    <source>
        <dbReference type="Proteomes" id="UP001211065"/>
    </source>
</evidence>
<dbReference type="SUPFAM" id="SSF55797">
    <property type="entry name" value="PR-1-like"/>
    <property type="match status" value="1"/>
</dbReference>
<dbReference type="Pfam" id="PF00188">
    <property type="entry name" value="CAP"/>
    <property type="match status" value="1"/>
</dbReference>
<feature type="signal peptide" evidence="2">
    <location>
        <begin position="1"/>
        <end position="18"/>
    </location>
</feature>
<organism evidence="4 5">
    <name type="scientific">Clydaea vesicula</name>
    <dbReference type="NCBI Taxonomy" id="447962"/>
    <lineage>
        <taxon>Eukaryota</taxon>
        <taxon>Fungi</taxon>
        <taxon>Fungi incertae sedis</taxon>
        <taxon>Chytridiomycota</taxon>
        <taxon>Chytridiomycota incertae sedis</taxon>
        <taxon>Chytridiomycetes</taxon>
        <taxon>Lobulomycetales</taxon>
        <taxon>Lobulomycetaceae</taxon>
        <taxon>Clydaea</taxon>
    </lineage>
</organism>
<proteinExistence type="predicted"/>
<evidence type="ECO:0000313" key="4">
    <source>
        <dbReference type="EMBL" id="KAJ3223736.1"/>
    </source>
</evidence>
<feature type="chain" id="PRO_5042181931" description="SCP domain-containing protein" evidence="2">
    <location>
        <begin position="19"/>
        <end position="355"/>
    </location>
</feature>
<feature type="region of interest" description="Disordered" evidence="1">
    <location>
        <begin position="198"/>
        <end position="268"/>
    </location>
</feature>
<dbReference type="Proteomes" id="UP001211065">
    <property type="component" value="Unassembled WGS sequence"/>
</dbReference>
<dbReference type="PANTHER" id="PTHR31157">
    <property type="entry name" value="SCP DOMAIN-CONTAINING PROTEIN"/>
    <property type="match status" value="1"/>
</dbReference>
<comment type="caution">
    <text evidence="4">The sequence shown here is derived from an EMBL/GenBank/DDBJ whole genome shotgun (WGS) entry which is preliminary data.</text>
</comment>
<sequence length="355" mass="40271">MLSKISIVVLALTVSANQQGTRDRPSGNYKPISGSSYGAQAPETQICDLLIGVNNFRARNGLSPLIGDVRLDQAARRQCNAMAEYNNLDHSADGSKLGDRIEQAGYNWGGVAENIYNESGYGGVDQQRALEGWINSSGHRENLLGDYTSIGHAYCETGNTVYWSQDFGSGDVDPQNSYSCNPSDYEYEASPEEEIEYVHSEREPSYEAEQVESEREPRYRNQEVESEREPRYRNQEVEKPRYRNQEVESEREPRYRNQEVESEKEPKYKTKDIKDEYISIELPDNEVESNYKLDTYAQSEVSPINASYPESETLPIKYGKHGRPCKATSYGKKSKTSNNFLKGAKVDVSHAHHRK</sequence>
<evidence type="ECO:0000256" key="2">
    <source>
        <dbReference type="SAM" id="SignalP"/>
    </source>
</evidence>
<keyword evidence="2" id="KW-0732">Signal</keyword>
<keyword evidence="5" id="KW-1185">Reference proteome</keyword>
<feature type="domain" description="SCP" evidence="3">
    <location>
        <begin position="53"/>
        <end position="167"/>
    </location>
</feature>
<dbReference type="EMBL" id="JADGJW010000119">
    <property type="protein sequence ID" value="KAJ3223736.1"/>
    <property type="molecule type" value="Genomic_DNA"/>
</dbReference>
<feature type="region of interest" description="Disordered" evidence="1">
    <location>
        <begin position="319"/>
        <end position="355"/>
    </location>
</feature>
<dbReference type="CDD" id="cd05379">
    <property type="entry name" value="CAP_bacterial"/>
    <property type="match status" value="1"/>
</dbReference>
<gene>
    <name evidence="4" type="ORF">HK099_000756</name>
</gene>
<protein>
    <recommendedName>
        <fullName evidence="3">SCP domain-containing protein</fullName>
    </recommendedName>
</protein>